<protein>
    <submittedName>
        <fullName evidence="6">Vitellogenin domain-containing protein</fullName>
    </submittedName>
</protein>
<evidence type="ECO:0000256" key="2">
    <source>
        <dbReference type="ARBA" id="ARBA00023180"/>
    </source>
</evidence>
<evidence type="ECO:0000256" key="1">
    <source>
        <dbReference type="ARBA" id="ARBA00023157"/>
    </source>
</evidence>
<dbReference type="OrthoDB" id="6233594at2759"/>
<accession>A0A183SS59</accession>
<dbReference type="PANTHER" id="PTHR23345">
    <property type="entry name" value="VITELLOGENIN-RELATED"/>
    <property type="match status" value="1"/>
</dbReference>
<dbReference type="InterPro" id="IPR011030">
    <property type="entry name" value="Lipovitellin_superhlx_dom"/>
</dbReference>
<gene>
    <name evidence="4" type="ORF">SSLN_LOCUS7057</name>
</gene>
<evidence type="ECO:0000313" key="6">
    <source>
        <dbReference type="WBParaSite" id="SSLN_0000728901-mRNA-1"/>
    </source>
</evidence>
<keyword evidence="5" id="KW-1185">Reference proteome</keyword>
<dbReference type="Gene3D" id="1.25.10.20">
    <property type="entry name" value="Vitellinogen, superhelical"/>
    <property type="match status" value="1"/>
</dbReference>
<dbReference type="InterPro" id="IPR001747">
    <property type="entry name" value="Vitellogenin_N"/>
</dbReference>
<dbReference type="GO" id="GO:0005319">
    <property type="term" value="F:lipid transporter activity"/>
    <property type="evidence" value="ECO:0007669"/>
    <property type="project" value="InterPro"/>
</dbReference>
<dbReference type="Pfam" id="PF01347">
    <property type="entry name" value="Vitellogenin_N"/>
    <property type="match status" value="1"/>
</dbReference>
<evidence type="ECO:0000313" key="5">
    <source>
        <dbReference type="Proteomes" id="UP000275846"/>
    </source>
</evidence>
<feature type="domain" description="Vitellogenin" evidence="3">
    <location>
        <begin position="46"/>
        <end position="293"/>
    </location>
</feature>
<dbReference type="WBParaSite" id="SSLN_0000728901-mRNA-1">
    <property type="protein sequence ID" value="SSLN_0000728901-mRNA-1"/>
    <property type="gene ID" value="SSLN_0000728901"/>
</dbReference>
<organism evidence="6">
    <name type="scientific">Schistocephalus solidus</name>
    <name type="common">Tapeworm</name>
    <dbReference type="NCBI Taxonomy" id="70667"/>
    <lineage>
        <taxon>Eukaryota</taxon>
        <taxon>Metazoa</taxon>
        <taxon>Spiralia</taxon>
        <taxon>Lophotrochozoa</taxon>
        <taxon>Platyhelminthes</taxon>
        <taxon>Cestoda</taxon>
        <taxon>Eucestoda</taxon>
        <taxon>Diphyllobothriidea</taxon>
        <taxon>Diphyllobothriidae</taxon>
        <taxon>Schistocephalus</taxon>
    </lineage>
</organism>
<name>A0A183SS59_SCHSO</name>
<evidence type="ECO:0000313" key="4">
    <source>
        <dbReference type="EMBL" id="VDL93442.1"/>
    </source>
</evidence>
<dbReference type="EMBL" id="UYSU01033966">
    <property type="protein sequence ID" value="VDL93442.1"/>
    <property type="molecule type" value="Genomic_DNA"/>
</dbReference>
<keyword evidence="1" id="KW-1015">Disulfide bond</keyword>
<dbReference type="SUPFAM" id="SSF48431">
    <property type="entry name" value="Lipovitellin-phosvitin complex, superhelical domain"/>
    <property type="match status" value="1"/>
</dbReference>
<dbReference type="PANTHER" id="PTHR23345:SF15">
    <property type="entry name" value="VITELLOGENIN 1-RELATED"/>
    <property type="match status" value="1"/>
</dbReference>
<dbReference type="STRING" id="70667.A0A183SS59"/>
<reference evidence="6" key="1">
    <citation type="submission" date="2016-06" db="UniProtKB">
        <authorList>
            <consortium name="WormBaseParasite"/>
        </authorList>
    </citation>
    <scope>IDENTIFICATION</scope>
</reference>
<sequence>RGITFRRTAFAPSLFTVPTARREYREVNEAVILIAVMLRTDNWSGAANFIKLIEILRSLSLVDYNELYFMFATDREALQIIFQAAVYVKTEDAFTFLKTGISGGYLTAPLVQLSLIEAPSLKQIEAIKEALLVIDFKTYALVTSTLVDKFCRLNKDCLEMPPLRSILEELQSHLGPSCSYGDEGSMYKVLFTLRAIGNLGKVTDGPIIYPTIAQCLTNRHNDVSIRASAAESFRKFGCDEEIDTILMESMNDVSEDTEVRLQAYRSWARCLTTAKLKVLADLMRKEKSQQVTGKVEAVTMAGALSPVPRYASINISINLKGREFNPLEFGYRSTWAPPFANIFFPDSWEPASAPEMIGLKENITQFDHIVNQKSTPGDTTALFVRFYGHEIAYTAGDTSPTAMSPKKPVNWLSEILLDENVQFVTSGGLSLQTSILLATANRLSTERALPNSILELDTRLSLELQSRVAFVLPNGPTGFRTEDHLYANLDFGVTLSAATSTSRTQFAFNYRGSDPKKPMLKYTRKVTELGYQRTKTVKPTGEYLLTTAKTPKLLDSLLGLVATYEQSCLGSNITEEGLCISRELTVEKNDGVALTYSQASEVLLNRAKKSLRVALSRPQGLQEVPAIGSLLNFEYEYATQGGKTDLSVRATAPWKETYRLQVSKAVDGKYKGSLELGSWRADIDGAYNASSPSQRYATFNLRSETDQVRAIYNSSDFAKSKYLVNAYGPLQQGDEYLLSQETEFRSPSFGEFELEGMLTREQNAHERRGKGKLKLSLKRQKWTAKLSGRVTTSVPIDISVGEPTWQHMLSAKYEQTGMKSLTLNAGSQTNLQKESNLMMSKNRLNSTLWLDNTILPQLDFRTVFLYEIDQLWNMDKVMRTGVSLNFTVPAAGIHSRFGVVVSTRELYIELGGSSDTMRALTLWAVPQIHKPGLTVNFSMTSSKRLHQVILLLQAGSLCDYKLTSLLDPKARQHILNITSCSRPIMQTKTSFSLTTGPFIHFEALTDLVFLSSAPYRLQTSVQLPNGMQEVELNQSCFRMDTVRSNLYTTNASIALLPGMKIHGKILVDIPQLPSWTSENATTGKSDRLTVKYQQDGTESVRCSFAGEAAAGDVSVMLALIPGQPSERFKGIFYKSTSQYAFTETEKSCSLEGEWNGNRGYAPGMPFRFGIKYTHEPDFRQGSINVFAEDTNLGYATDFELAEALYEYHINGPADVQTGGAYRLRSEYMLNWRRYLSRGVAGTQGFLHANLSQDFREGDFIFGTHLTNIEQSSLEVIINYLLRKRQLLVTSSAQLDGSPVYTVDLSVENKGGNRTVGFSTNTTKIGNVEAFNLTAECTYPFVPNKPCQVMYRSATREACIASELTKDTRLWEISWNRLSNGSVILTTSENEVILRTPVRDIGLKKNCSRVDAPCQYRVYTQRQSTTHFLQISFGDAINQTELQSNLLKKPIFVEITTNSREAEAAIYRGMLGDHSDPIALASYEVAYSGTEESKHHLRLEKGGKVYTFSAVRTLGGIQVKLGPLRLQMEMEGAFGLNTGQFILSMKSFSTQGSWFLQKNPPVFYVRVDNGDTRSIPILEQVYRATVKTPLKVSAEHFSWLEGAEPTQNRLTLNARFQSEITSDGVFKTRSFIHPLNALKLVLMGFETAMNYLDDGLSAYFDEGLKPLLQTQMKQLLEEVNQTAVLELYHNLVEDLMGVLQTLQAYQGVALPIIEQLGRQTDGMILWVKNISRSGHLSRFSDVFYEIPNSLVEVSFP</sequence>
<reference evidence="4 5" key="2">
    <citation type="submission" date="2018-11" db="EMBL/GenBank/DDBJ databases">
        <authorList>
            <consortium name="Pathogen Informatics"/>
        </authorList>
    </citation>
    <scope>NUCLEOTIDE SEQUENCE [LARGE SCALE GENOMIC DNA]</scope>
    <source>
        <strain evidence="4 5">NST_G2</strain>
    </source>
</reference>
<evidence type="ECO:0000259" key="3">
    <source>
        <dbReference type="Pfam" id="PF01347"/>
    </source>
</evidence>
<dbReference type="InterPro" id="IPR050733">
    <property type="entry name" value="Vitellogenin/Apolipophorin"/>
</dbReference>
<dbReference type="Proteomes" id="UP000275846">
    <property type="component" value="Unassembled WGS sequence"/>
</dbReference>
<proteinExistence type="predicted"/>
<keyword evidence="2" id="KW-0325">Glycoprotein</keyword>